<dbReference type="GO" id="GO:0003700">
    <property type="term" value="F:DNA-binding transcription factor activity"/>
    <property type="evidence" value="ECO:0007669"/>
    <property type="project" value="InterPro"/>
</dbReference>
<dbReference type="PROSITE" id="PS50931">
    <property type="entry name" value="HTH_LYSR"/>
    <property type="match status" value="1"/>
</dbReference>
<evidence type="ECO:0000256" key="4">
    <source>
        <dbReference type="ARBA" id="ARBA00023163"/>
    </source>
</evidence>
<evidence type="ECO:0000313" key="6">
    <source>
        <dbReference type="EMBL" id="PPB84839.1"/>
    </source>
</evidence>
<dbReference type="Pfam" id="PF00126">
    <property type="entry name" value="HTH_1"/>
    <property type="match status" value="1"/>
</dbReference>
<dbReference type="OrthoDB" id="5526340at2"/>
<dbReference type="Pfam" id="PF03466">
    <property type="entry name" value="LysR_substrate"/>
    <property type="match status" value="1"/>
</dbReference>
<dbReference type="SUPFAM" id="SSF53850">
    <property type="entry name" value="Periplasmic binding protein-like II"/>
    <property type="match status" value="1"/>
</dbReference>
<dbReference type="PANTHER" id="PTHR30537:SF79">
    <property type="entry name" value="TRANSCRIPTIONAL REGULATOR-RELATED"/>
    <property type="match status" value="1"/>
</dbReference>
<keyword evidence="3" id="KW-0238">DNA-binding</keyword>
<evidence type="ECO:0000259" key="5">
    <source>
        <dbReference type="PROSITE" id="PS50931"/>
    </source>
</evidence>
<evidence type="ECO:0000256" key="1">
    <source>
        <dbReference type="ARBA" id="ARBA00009437"/>
    </source>
</evidence>
<dbReference type="RefSeq" id="WP_104076532.1">
    <property type="nucleotide sequence ID" value="NZ_CP062178.1"/>
</dbReference>
<dbReference type="Gene3D" id="1.10.10.10">
    <property type="entry name" value="Winged helix-like DNA-binding domain superfamily/Winged helix DNA-binding domain"/>
    <property type="match status" value="1"/>
</dbReference>
<dbReference type="GO" id="GO:0043565">
    <property type="term" value="F:sequence-specific DNA binding"/>
    <property type="evidence" value="ECO:0007669"/>
    <property type="project" value="TreeGrafter"/>
</dbReference>
<protein>
    <submittedName>
        <fullName evidence="6">LysR family transcriptional regulator</fullName>
    </submittedName>
</protein>
<dbReference type="NCBIfam" id="NF008352">
    <property type="entry name" value="PRK11139.1"/>
    <property type="match status" value="1"/>
</dbReference>
<dbReference type="CDD" id="cd08432">
    <property type="entry name" value="PBP2_GcdR_TrpI_HvrB_AmpR_like"/>
    <property type="match status" value="1"/>
</dbReference>
<dbReference type="InterPro" id="IPR005119">
    <property type="entry name" value="LysR_subst-bd"/>
</dbReference>
<reference evidence="6 7" key="1">
    <citation type="submission" date="2018-01" db="EMBL/GenBank/DDBJ databases">
        <title>Genomic Encyclopedia of Type Strains, Phase III (KMG-III): the genomes of soil and plant-associated and newly described type strains.</title>
        <authorList>
            <person name="Whitman W."/>
        </authorList>
    </citation>
    <scope>NUCLEOTIDE SEQUENCE [LARGE SCALE GENOMIC DNA]</scope>
    <source>
        <strain evidence="6 7">HKI456</strain>
    </source>
</reference>
<dbReference type="InterPro" id="IPR036390">
    <property type="entry name" value="WH_DNA-bd_sf"/>
</dbReference>
<dbReference type="AlphaFoldDB" id="A0A2P5KDR0"/>
<dbReference type="PANTHER" id="PTHR30537">
    <property type="entry name" value="HTH-TYPE TRANSCRIPTIONAL REGULATOR"/>
    <property type="match status" value="1"/>
</dbReference>
<dbReference type="InterPro" id="IPR000847">
    <property type="entry name" value="LysR_HTH_N"/>
</dbReference>
<evidence type="ECO:0000256" key="2">
    <source>
        <dbReference type="ARBA" id="ARBA00023015"/>
    </source>
</evidence>
<dbReference type="GO" id="GO:0006351">
    <property type="term" value="P:DNA-templated transcription"/>
    <property type="evidence" value="ECO:0007669"/>
    <property type="project" value="TreeGrafter"/>
</dbReference>
<dbReference type="InterPro" id="IPR036388">
    <property type="entry name" value="WH-like_DNA-bd_sf"/>
</dbReference>
<name>A0A2P5KDR0_9BURK</name>
<proteinExistence type="inferred from homology"/>
<dbReference type="InterPro" id="IPR058163">
    <property type="entry name" value="LysR-type_TF_proteobact-type"/>
</dbReference>
<dbReference type="FunFam" id="1.10.10.10:FF:000038">
    <property type="entry name" value="Glycine cleavage system transcriptional activator"/>
    <property type="match status" value="1"/>
</dbReference>
<gene>
    <name evidence="6" type="ORF">B0O95_102240</name>
</gene>
<evidence type="ECO:0000313" key="7">
    <source>
        <dbReference type="Proteomes" id="UP000243096"/>
    </source>
</evidence>
<sequence length="313" mass="34626">MDLRQLPNLGTLKAFEAAARLESFSCAAQELFVTHSAISHQIRALEAELGMPLFKRDGKRVALTDCGRRYAAQVRAALFDIAAATDAVRAGDRQRRLVISVLPPFAARWMTPRIGRFIERHPEIDVELLSTNAITHFNRDDVDVALRFGGGNYPGLFVEPLLDEVFFPVCTPGFNGGRLPKTPADLAGLTLLRNDDEMWGPWFQAAGLSGWSEPRRGVLYQDSSMLLQAALEGQGIALVRRSLAMQEVINGRLVRLFDIDGPSPGTYWFVCPPPLLETRRVTVLREWLHEEAGRFRALYAQCPSGVPLSAAAA</sequence>
<evidence type="ECO:0000256" key="3">
    <source>
        <dbReference type="ARBA" id="ARBA00023125"/>
    </source>
</evidence>
<comment type="similarity">
    <text evidence="1">Belongs to the LysR transcriptional regulatory family.</text>
</comment>
<dbReference type="PRINTS" id="PR00039">
    <property type="entry name" value="HTHLYSR"/>
</dbReference>
<accession>A0A2P5KDR0</accession>
<keyword evidence="2" id="KW-0805">Transcription regulation</keyword>
<feature type="domain" description="HTH lysR-type" evidence="5">
    <location>
        <begin position="1"/>
        <end position="64"/>
    </location>
</feature>
<dbReference type="EMBL" id="PRDW01000002">
    <property type="protein sequence ID" value="PPB84839.1"/>
    <property type="molecule type" value="Genomic_DNA"/>
</dbReference>
<dbReference type="SUPFAM" id="SSF46785">
    <property type="entry name" value="Winged helix' DNA-binding domain"/>
    <property type="match status" value="1"/>
</dbReference>
<keyword evidence="4" id="KW-0804">Transcription</keyword>
<dbReference type="Proteomes" id="UP000243096">
    <property type="component" value="Unassembled WGS sequence"/>
</dbReference>
<comment type="caution">
    <text evidence="6">The sequence shown here is derived from an EMBL/GenBank/DDBJ whole genome shotgun (WGS) entry which is preliminary data.</text>
</comment>
<organism evidence="6 7">
    <name type="scientific">Mycetohabitans endofungorum</name>
    <dbReference type="NCBI Taxonomy" id="417203"/>
    <lineage>
        <taxon>Bacteria</taxon>
        <taxon>Pseudomonadati</taxon>
        <taxon>Pseudomonadota</taxon>
        <taxon>Betaproteobacteria</taxon>
        <taxon>Burkholderiales</taxon>
        <taxon>Burkholderiaceae</taxon>
        <taxon>Mycetohabitans</taxon>
    </lineage>
</organism>
<dbReference type="Gene3D" id="3.40.190.10">
    <property type="entry name" value="Periplasmic binding protein-like II"/>
    <property type="match status" value="2"/>
</dbReference>
<keyword evidence="7" id="KW-1185">Reference proteome</keyword>